<dbReference type="Gene3D" id="3.90.1010.10">
    <property type="match status" value="1"/>
</dbReference>
<sequence length="135" mass="15363">MTPEKLVRNFARCVDWEQRYLYLIELGENLPSLDVAKRTKEYELQGCQSQVWLQQVLVHDGGVFRLFAHSDAAIVKGLIALTIIAYDGRTPVQIVEFDIKGWFEELELHQHITPTRSQGLSAIVAQIINTAKQAI</sequence>
<dbReference type="RefSeq" id="WP_102522419.1">
    <property type="nucleotide sequence ID" value="NZ_LT960611.1"/>
</dbReference>
<protein>
    <submittedName>
        <fullName evidence="2">Sulfur acceptor protein</fullName>
    </submittedName>
</protein>
<dbReference type="EMBL" id="LT960611">
    <property type="protein sequence ID" value="SON49811.1"/>
    <property type="molecule type" value="Genomic_DNA"/>
</dbReference>
<proteinExistence type="predicted"/>
<gene>
    <name evidence="2" type="primary">sufE</name>
    <name evidence="2" type="ORF">VTAP4600_A1832</name>
</gene>
<accession>A0A2N8ZD27</accession>
<evidence type="ECO:0000313" key="2">
    <source>
        <dbReference type="EMBL" id="SON49811.1"/>
    </source>
</evidence>
<keyword evidence="3" id="KW-1185">Reference proteome</keyword>
<name>A0A2N8ZD27_9VIBR</name>
<dbReference type="Proteomes" id="UP000235828">
    <property type="component" value="Chromosome A"/>
</dbReference>
<dbReference type="OrthoDB" id="9799320at2"/>
<dbReference type="PANTHER" id="PTHR43597">
    <property type="entry name" value="SULFUR ACCEPTOR PROTEIN CSDE"/>
    <property type="match status" value="1"/>
</dbReference>
<dbReference type="SUPFAM" id="SSF82649">
    <property type="entry name" value="SufE/NifU"/>
    <property type="match status" value="1"/>
</dbReference>
<dbReference type="PANTHER" id="PTHR43597:SF3">
    <property type="entry name" value="CYSTEINE DESULFURATION PROTEIN SUFE"/>
    <property type="match status" value="1"/>
</dbReference>
<dbReference type="AlphaFoldDB" id="A0A2N8ZD27"/>
<dbReference type="KEGG" id="vta:A1832"/>
<organism evidence="2 3">
    <name type="scientific">Vibrio tapetis subsp. tapetis</name>
    <dbReference type="NCBI Taxonomy" id="1671868"/>
    <lineage>
        <taxon>Bacteria</taxon>
        <taxon>Pseudomonadati</taxon>
        <taxon>Pseudomonadota</taxon>
        <taxon>Gammaproteobacteria</taxon>
        <taxon>Vibrionales</taxon>
        <taxon>Vibrionaceae</taxon>
        <taxon>Vibrio</taxon>
    </lineage>
</organism>
<feature type="domain" description="Fe-S metabolism associated" evidence="1">
    <location>
        <begin position="8"/>
        <end position="128"/>
    </location>
</feature>
<evidence type="ECO:0000259" key="1">
    <source>
        <dbReference type="Pfam" id="PF02657"/>
    </source>
</evidence>
<dbReference type="NCBIfam" id="NF006792">
    <property type="entry name" value="PRK09296.1"/>
    <property type="match status" value="1"/>
</dbReference>
<dbReference type="Pfam" id="PF02657">
    <property type="entry name" value="SufE"/>
    <property type="match status" value="1"/>
</dbReference>
<reference evidence="2 3" key="1">
    <citation type="submission" date="2017-10" db="EMBL/GenBank/DDBJ databases">
        <authorList>
            <person name="Banno H."/>
            <person name="Chua N.-H."/>
        </authorList>
    </citation>
    <scope>NUCLEOTIDE SEQUENCE [LARGE SCALE GENOMIC DNA]</scope>
    <source>
        <strain evidence="2">Vibrio tapetis CECT4600</strain>
    </source>
</reference>
<evidence type="ECO:0000313" key="3">
    <source>
        <dbReference type="Proteomes" id="UP000235828"/>
    </source>
</evidence>
<dbReference type="InterPro" id="IPR003808">
    <property type="entry name" value="Fe-S_metab-assoc_dom"/>
</dbReference>